<evidence type="ECO:0000313" key="2">
    <source>
        <dbReference type="EMBL" id="KAL3418069.1"/>
    </source>
</evidence>
<dbReference type="Proteomes" id="UP001629113">
    <property type="component" value="Unassembled WGS sequence"/>
</dbReference>
<keyword evidence="3" id="KW-1185">Reference proteome</keyword>
<keyword evidence="1" id="KW-0812">Transmembrane</keyword>
<comment type="caution">
    <text evidence="2">The sequence shown here is derived from an EMBL/GenBank/DDBJ whole genome shotgun (WGS) entry which is preliminary data.</text>
</comment>
<feature type="transmembrane region" description="Helical" evidence="1">
    <location>
        <begin position="25"/>
        <end position="45"/>
    </location>
</feature>
<evidence type="ECO:0000256" key="1">
    <source>
        <dbReference type="SAM" id="Phobius"/>
    </source>
</evidence>
<dbReference type="EMBL" id="JBFCZG010000009">
    <property type="protein sequence ID" value="KAL3418069.1"/>
    <property type="molecule type" value="Genomic_DNA"/>
</dbReference>
<gene>
    <name evidence="2" type="ORF">PVAG01_09784</name>
</gene>
<evidence type="ECO:0000313" key="3">
    <source>
        <dbReference type="Proteomes" id="UP001629113"/>
    </source>
</evidence>
<protein>
    <submittedName>
        <fullName evidence="2">Uncharacterized protein</fullName>
    </submittedName>
</protein>
<reference evidence="2 3" key="1">
    <citation type="submission" date="2024-06" db="EMBL/GenBank/DDBJ databases">
        <title>Complete genome of Phlyctema vagabunda strain 19-DSS-EL-015.</title>
        <authorList>
            <person name="Fiorenzani C."/>
        </authorList>
    </citation>
    <scope>NUCLEOTIDE SEQUENCE [LARGE SCALE GENOMIC DNA]</scope>
    <source>
        <strain evidence="2 3">19-DSS-EL-015</strain>
    </source>
</reference>
<dbReference type="PANTHER" id="PTHR35043">
    <property type="entry name" value="TRANSCRIPTION FACTOR DOMAIN-CONTAINING PROTEIN"/>
    <property type="match status" value="1"/>
</dbReference>
<keyword evidence="1" id="KW-0472">Membrane</keyword>
<dbReference type="PANTHER" id="PTHR35043:SF8">
    <property type="entry name" value="DUF4220 DOMAIN-CONTAINING PROTEIN"/>
    <property type="match status" value="1"/>
</dbReference>
<feature type="transmembrane region" description="Helical" evidence="1">
    <location>
        <begin position="160"/>
        <end position="182"/>
    </location>
</feature>
<name>A0ABR4P428_9HELO</name>
<sequence>MFTVTSEDMVSGWQSSPNVRGTTNILYNSISTIYLCAWVSLCLNLPQPGTNDWKLFLYKLRWHLVTVIFPEVIVATAAKQWLSAKQSVKMFADLGYPSWTIRHVFFANMGAIILAPSDGPKFPIDSQQLAFLVQHGFLSMPQISSNDIRLANKADGFARIIALIQMVWFCLYCVGRGVAAIGLAPLELTTLTFIFCTLHNFFFWFYKPMDPTRREVLRMDMPITVVTDTAGAPGAYVRTPLDFVTSPTDSKSLITPF</sequence>
<organism evidence="2 3">
    <name type="scientific">Phlyctema vagabunda</name>
    <dbReference type="NCBI Taxonomy" id="108571"/>
    <lineage>
        <taxon>Eukaryota</taxon>
        <taxon>Fungi</taxon>
        <taxon>Dikarya</taxon>
        <taxon>Ascomycota</taxon>
        <taxon>Pezizomycotina</taxon>
        <taxon>Leotiomycetes</taxon>
        <taxon>Helotiales</taxon>
        <taxon>Dermateaceae</taxon>
        <taxon>Phlyctema</taxon>
    </lineage>
</organism>
<accession>A0ABR4P428</accession>
<feature type="transmembrane region" description="Helical" evidence="1">
    <location>
        <begin position="188"/>
        <end position="206"/>
    </location>
</feature>
<keyword evidence="1" id="KW-1133">Transmembrane helix</keyword>
<proteinExistence type="predicted"/>